<evidence type="ECO:0000313" key="14">
    <source>
        <dbReference type="Proteomes" id="UP000002033"/>
    </source>
</evidence>
<name>D8JQJ7_HYPDA</name>
<dbReference type="InterPro" id="IPR045584">
    <property type="entry name" value="Pilin-like"/>
</dbReference>
<evidence type="ECO:0000256" key="1">
    <source>
        <dbReference type="ARBA" id="ARBA00004377"/>
    </source>
</evidence>
<dbReference type="KEGG" id="hdn:Hden_2152"/>
<dbReference type="OrthoDB" id="7366901at2"/>
<dbReference type="SUPFAM" id="SSF54523">
    <property type="entry name" value="Pili subunits"/>
    <property type="match status" value="1"/>
</dbReference>
<dbReference type="Pfam" id="PF12019">
    <property type="entry name" value="GspH"/>
    <property type="match status" value="1"/>
</dbReference>
<dbReference type="GO" id="GO:0015627">
    <property type="term" value="C:type II protein secretion system complex"/>
    <property type="evidence" value="ECO:0007669"/>
    <property type="project" value="InterPro"/>
</dbReference>
<proteinExistence type="inferred from homology"/>
<evidence type="ECO:0000256" key="7">
    <source>
        <dbReference type="ARBA" id="ARBA00022989"/>
    </source>
</evidence>
<dbReference type="eggNOG" id="COG4970">
    <property type="taxonomic scope" value="Bacteria"/>
</dbReference>
<dbReference type="InterPro" id="IPR002416">
    <property type="entry name" value="T2SS_protein-GspH"/>
</dbReference>
<evidence type="ECO:0000256" key="10">
    <source>
        <dbReference type="ARBA" id="ARBA00030775"/>
    </source>
</evidence>
<evidence type="ECO:0000256" key="6">
    <source>
        <dbReference type="ARBA" id="ARBA00022692"/>
    </source>
</evidence>
<evidence type="ECO:0000256" key="8">
    <source>
        <dbReference type="ARBA" id="ARBA00023136"/>
    </source>
</evidence>
<dbReference type="Proteomes" id="UP000002033">
    <property type="component" value="Chromosome"/>
</dbReference>
<dbReference type="InterPro" id="IPR022346">
    <property type="entry name" value="T2SS_GspH"/>
</dbReference>
<dbReference type="PRINTS" id="PR00885">
    <property type="entry name" value="BCTERIALGSPH"/>
</dbReference>
<dbReference type="STRING" id="582899.Hden_2152"/>
<evidence type="ECO:0000259" key="12">
    <source>
        <dbReference type="Pfam" id="PF12019"/>
    </source>
</evidence>
<evidence type="ECO:0000256" key="9">
    <source>
        <dbReference type="ARBA" id="ARBA00025772"/>
    </source>
</evidence>
<keyword evidence="3" id="KW-1003">Cell membrane</keyword>
<keyword evidence="14" id="KW-1185">Reference proteome</keyword>
<evidence type="ECO:0000256" key="4">
    <source>
        <dbReference type="ARBA" id="ARBA00022481"/>
    </source>
</evidence>
<evidence type="ECO:0000256" key="11">
    <source>
        <dbReference type="SAM" id="Phobius"/>
    </source>
</evidence>
<accession>D8JQJ7</accession>
<feature type="transmembrane region" description="Helical" evidence="11">
    <location>
        <begin position="20"/>
        <end position="40"/>
    </location>
</feature>
<evidence type="ECO:0000256" key="5">
    <source>
        <dbReference type="ARBA" id="ARBA00022519"/>
    </source>
</evidence>
<dbReference type="InterPro" id="IPR012902">
    <property type="entry name" value="N_methyl_site"/>
</dbReference>
<comment type="subcellular location">
    <subcellularLocation>
        <location evidence="1">Cell inner membrane</location>
        <topology evidence="1">Single-pass membrane protein</topology>
    </subcellularLocation>
</comment>
<dbReference type="Pfam" id="PF07963">
    <property type="entry name" value="N_methyl"/>
    <property type="match status" value="1"/>
</dbReference>
<dbReference type="GO" id="GO:0005886">
    <property type="term" value="C:plasma membrane"/>
    <property type="evidence" value="ECO:0007669"/>
    <property type="project" value="UniProtKB-SubCell"/>
</dbReference>
<feature type="domain" description="General secretion pathway GspH" evidence="12">
    <location>
        <begin position="107"/>
        <end position="148"/>
    </location>
</feature>
<dbReference type="NCBIfam" id="TIGR02532">
    <property type="entry name" value="IV_pilin_GFxxxE"/>
    <property type="match status" value="1"/>
</dbReference>
<keyword evidence="4" id="KW-0488">Methylation</keyword>
<dbReference type="GO" id="GO:0015628">
    <property type="term" value="P:protein secretion by the type II secretion system"/>
    <property type="evidence" value="ECO:0007669"/>
    <property type="project" value="InterPro"/>
</dbReference>
<keyword evidence="6 11" id="KW-0812">Transmembrane</keyword>
<gene>
    <name evidence="13" type="ordered locus">Hden_2152</name>
</gene>
<keyword evidence="8 11" id="KW-0472">Membrane</keyword>
<keyword evidence="5" id="KW-0997">Cell inner membrane</keyword>
<protein>
    <recommendedName>
        <fullName evidence="2">Type II secretion system protein H</fullName>
    </recommendedName>
    <alternativeName>
        <fullName evidence="10">General secretion pathway protein H</fullName>
    </alternativeName>
</protein>
<evidence type="ECO:0000256" key="2">
    <source>
        <dbReference type="ARBA" id="ARBA00021549"/>
    </source>
</evidence>
<sequence>MSPAGSEPKDCNREAGFTLFEMLAVLVIVALTAGAISMLYRSPSSEAQLKTASLMAASRLRDIRSGAMISGSDRLAVIDVARKSIEFSNGIAPMTFPRSIDLDVMSADSERVSPTAAGIRFFPNGASTGGTINLRSRDKAYEIRVNWLTGRVSSASIN</sequence>
<dbReference type="AlphaFoldDB" id="D8JQJ7"/>
<keyword evidence="7 11" id="KW-1133">Transmembrane helix</keyword>
<reference evidence="14" key="1">
    <citation type="journal article" date="2011" name="J. Bacteriol.">
        <title>Genome sequences of eight morphologically diverse alphaproteobacteria.</title>
        <authorList>
            <consortium name="US DOE Joint Genome Institute"/>
            <person name="Brown P.J."/>
            <person name="Kysela D.T."/>
            <person name="Buechlein A."/>
            <person name="Hemmerich C."/>
            <person name="Brun Y.V."/>
        </authorList>
    </citation>
    <scope>NUCLEOTIDE SEQUENCE [LARGE SCALE GENOMIC DNA]</scope>
    <source>
        <strain evidence="14">ATCC 51888 / DSM 1869 / NCIB 11706 / TK 0415</strain>
    </source>
</reference>
<evidence type="ECO:0000256" key="3">
    <source>
        <dbReference type="ARBA" id="ARBA00022475"/>
    </source>
</evidence>
<evidence type="ECO:0000313" key="13">
    <source>
        <dbReference type="EMBL" id="ADJ23951.1"/>
    </source>
</evidence>
<dbReference type="RefSeq" id="WP_013216110.1">
    <property type="nucleotide sequence ID" value="NC_014313.1"/>
</dbReference>
<dbReference type="HOGENOM" id="CLU_123291_0_0_5"/>
<comment type="similarity">
    <text evidence="9">Belongs to the GSP H family.</text>
</comment>
<dbReference type="EMBL" id="CP002083">
    <property type="protein sequence ID" value="ADJ23951.1"/>
    <property type="molecule type" value="Genomic_DNA"/>
</dbReference>
<organism evidence="13 14">
    <name type="scientific">Hyphomicrobium denitrificans (strain ATCC 51888 / DSM 1869 / NCIMB 11706 / TK 0415)</name>
    <dbReference type="NCBI Taxonomy" id="582899"/>
    <lineage>
        <taxon>Bacteria</taxon>
        <taxon>Pseudomonadati</taxon>
        <taxon>Pseudomonadota</taxon>
        <taxon>Alphaproteobacteria</taxon>
        <taxon>Hyphomicrobiales</taxon>
        <taxon>Hyphomicrobiaceae</taxon>
        <taxon>Hyphomicrobium</taxon>
    </lineage>
</organism>